<evidence type="ECO:0000313" key="4">
    <source>
        <dbReference type="Proteomes" id="UP000272729"/>
    </source>
</evidence>
<keyword evidence="1" id="KW-0812">Transmembrane</keyword>
<evidence type="ECO:0000313" key="3">
    <source>
        <dbReference type="EMBL" id="RKT68074.1"/>
    </source>
</evidence>
<feature type="domain" description="YdbS-like PH" evidence="2">
    <location>
        <begin position="70"/>
        <end position="147"/>
    </location>
</feature>
<feature type="transmembrane region" description="Helical" evidence="1">
    <location>
        <begin position="17"/>
        <end position="40"/>
    </location>
</feature>
<dbReference type="Proteomes" id="UP000272729">
    <property type="component" value="Unassembled WGS sequence"/>
</dbReference>
<feature type="transmembrane region" description="Helical" evidence="1">
    <location>
        <begin position="46"/>
        <end position="64"/>
    </location>
</feature>
<proteinExistence type="predicted"/>
<dbReference type="PANTHER" id="PTHR34473:SF3">
    <property type="entry name" value="TRANSMEMBRANE PROTEIN-RELATED"/>
    <property type="match status" value="1"/>
</dbReference>
<keyword evidence="4" id="KW-1185">Reference proteome</keyword>
<keyword evidence="1" id="KW-0472">Membrane</keyword>
<protein>
    <recommendedName>
        <fullName evidence="2">YdbS-like PH domain-containing protein</fullName>
    </recommendedName>
</protein>
<comment type="caution">
    <text evidence="3">The sequence shown here is derived from an EMBL/GenBank/DDBJ whole genome shotgun (WGS) entry which is preliminary data.</text>
</comment>
<reference evidence="3 4" key="1">
    <citation type="submission" date="2018-10" db="EMBL/GenBank/DDBJ databases">
        <title>Sequencing the genomes of 1000 actinobacteria strains.</title>
        <authorList>
            <person name="Klenk H.-P."/>
        </authorList>
    </citation>
    <scope>NUCLEOTIDE SEQUENCE [LARGE SCALE GENOMIC DNA]</scope>
    <source>
        <strain evidence="3 4">DSM 43911</strain>
    </source>
</reference>
<evidence type="ECO:0000256" key="1">
    <source>
        <dbReference type="SAM" id="Phobius"/>
    </source>
</evidence>
<evidence type="ECO:0000259" key="2">
    <source>
        <dbReference type="Pfam" id="PF03703"/>
    </source>
</evidence>
<dbReference type="PANTHER" id="PTHR34473">
    <property type="entry name" value="UPF0699 TRANSMEMBRANE PROTEIN YDBS"/>
    <property type="match status" value="1"/>
</dbReference>
<dbReference type="EMBL" id="RBXR01000001">
    <property type="protein sequence ID" value="RKT68074.1"/>
    <property type="molecule type" value="Genomic_DNA"/>
</dbReference>
<dbReference type="Pfam" id="PF03703">
    <property type="entry name" value="bPH_2"/>
    <property type="match status" value="1"/>
</dbReference>
<name>A0A495X4N8_9PSEU</name>
<sequence>MPAPPPRHRLDRRAIRWWTAVALLWALPPVVVFGVLALVIPPTRFVFVPLALASGVVGAVYVVVMPRWRYRVHRWEVTEDVVYARSGWLWQKWRVTPLSRVQTVDSLRGPVQQAFGLTGVTLTTASTAGAVTIPGLDRALAERLVEELGRAVRRHGGDAT</sequence>
<gene>
    <name evidence="3" type="ORF">DFJ66_1255</name>
</gene>
<organism evidence="3 4">
    <name type="scientific">Saccharothrix variisporea</name>
    <dbReference type="NCBI Taxonomy" id="543527"/>
    <lineage>
        <taxon>Bacteria</taxon>
        <taxon>Bacillati</taxon>
        <taxon>Actinomycetota</taxon>
        <taxon>Actinomycetes</taxon>
        <taxon>Pseudonocardiales</taxon>
        <taxon>Pseudonocardiaceae</taxon>
        <taxon>Saccharothrix</taxon>
    </lineage>
</organism>
<dbReference type="AlphaFoldDB" id="A0A495X4N8"/>
<accession>A0A495X4N8</accession>
<keyword evidence="1" id="KW-1133">Transmembrane helix</keyword>
<dbReference type="InterPro" id="IPR005182">
    <property type="entry name" value="YdbS-like_PH"/>
</dbReference>